<proteinExistence type="predicted"/>
<evidence type="ECO:0000313" key="1">
    <source>
        <dbReference type="EMBL" id="GAA3743544.1"/>
    </source>
</evidence>
<name>A0ABP7FMI6_9ACTN</name>
<keyword evidence="2" id="KW-1185">Reference proteome</keyword>
<protein>
    <submittedName>
        <fullName evidence="1">Uncharacterized protein</fullName>
    </submittedName>
</protein>
<dbReference type="EMBL" id="BAABDD010000009">
    <property type="protein sequence ID" value="GAA3743544.1"/>
    <property type="molecule type" value="Genomic_DNA"/>
</dbReference>
<sequence>MSDAPSQGRQNPGGYALLPGGYLGLRALSPHPGLRPAGVGRVRLVVIGSAVLHHLRSIFDVISLVFSRRLDNDP</sequence>
<evidence type="ECO:0000313" key="2">
    <source>
        <dbReference type="Proteomes" id="UP001500908"/>
    </source>
</evidence>
<comment type="caution">
    <text evidence="1">The sequence shown here is derived from an EMBL/GenBank/DDBJ whole genome shotgun (WGS) entry which is preliminary data.</text>
</comment>
<gene>
    <name evidence="1" type="ORF">GCM10022402_24040</name>
</gene>
<accession>A0ABP7FMI6</accession>
<dbReference type="Proteomes" id="UP001500908">
    <property type="component" value="Unassembled WGS sequence"/>
</dbReference>
<reference evidence="2" key="1">
    <citation type="journal article" date="2019" name="Int. J. Syst. Evol. Microbiol.">
        <title>The Global Catalogue of Microorganisms (GCM) 10K type strain sequencing project: providing services to taxonomists for standard genome sequencing and annotation.</title>
        <authorList>
            <consortium name="The Broad Institute Genomics Platform"/>
            <consortium name="The Broad Institute Genome Sequencing Center for Infectious Disease"/>
            <person name="Wu L."/>
            <person name="Ma J."/>
        </authorList>
    </citation>
    <scope>NUCLEOTIDE SEQUENCE [LARGE SCALE GENOMIC DNA]</scope>
    <source>
        <strain evidence="2">JCM 17137</strain>
    </source>
</reference>
<organism evidence="1 2">
    <name type="scientific">Salinactinospora qingdaonensis</name>
    <dbReference type="NCBI Taxonomy" id="702744"/>
    <lineage>
        <taxon>Bacteria</taxon>
        <taxon>Bacillati</taxon>
        <taxon>Actinomycetota</taxon>
        <taxon>Actinomycetes</taxon>
        <taxon>Streptosporangiales</taxon>
        <taxon>Nocardiopsidaceae</taxon>
        <taxon>Salinactinospora</taxon>
    </lineage>
</organism>
<dbReference type="RefSeq" id="WP_344970952.1">
    <property type="nucleotide sequence ID" value="NZ_BAABDD010000009.1"/>
</dbReference>